<feature type="region of interest" description="Disordered" evidence="1">
    <location>
        <begin position="1"/>
        <end position="73"/>
    </location>
</feature>
<evidence type="ECO:0000313" key="2">
    <source>
        <dbReference type="EMBL" id="MRX71574.1"/>
    </source>
</evidence>
<accession>A0A7X2IXT1</accession>
<feature type="compositionally biased region" description="Basic and acidic residues" evidence="1">
    <location>
        <begin position="1"/>
        <end position="21"/>
    </location>
</feature>
<organism evidence="2 3">
    <name type="scientific">Metabacillus lacus</name>
    <dbReference type="NCBI Taxonomy" id="1983721"/>
    <lineage>
        <taxon>Bacteria</taxon>
        <taxon>Bacillati</taxon>
        <taxon>Bacillota</taxon>
        <taxon>Bacilli</taxon>
        <taxon>Bacillales</taxon>
        <taxon>Bacillaceae</taxon>
        <taxon>Metabacillus</taxon>
    </lineage>
</organism>
<reference evidence="2 3" key="1">
    <citation type="submission" date="2019-11" db="EMBL/GenBank/DDBJ databases">
        <title>Bacillus lacus genome.</title>
        <authorList>
            <person name="Allen C.J."/>
            <person name="Newman J.D."/>
        </authorList>
    </citation>
    <scope>NUCLEOTIDE SEQUENCE [LARGE SCALE GENOMIC DNA]</scope>
    <source>
        <strain evidence="2 3">KCTC 33946</strain>
    </source>
</reference>
<dbReference type="RefSeq" id="WP_154306716.1">
    <property type="nucleotide sequence ID" value="NZ_WKKI01000006.1"/>
</dbReference>
<feature type="compositionally biased region" description="Polar residues" evidence="1">
    <location>
        <begin position="63"/>
        <end position="73"/>
    </location>
</feature>
<protein>
    <submittedName>
        <fullName evidence="2">Uncharacterized protein</fullName>
    </submittedName>
</protein>
<proteinExistence type="predicted"/>
<dbReference type="Proteomes" id="UP000448867">
    <property type="component" value="Unassembled WGS sequence"/>
</dbReference>
<dbReference type="OrthoDB" id="2454814at2"/>
<evidence type="ECO:0000313" key="3">
    <source>
        <dbReference type="Proteomes" id="UP000448867"/>
    </source>
</evidence>
<sequence length="73" mass="8766">MSDYKKPSVRKDPEQPMDHPEQYLTENESLFDKFESQQNVDTIPMEDLKQEKREEKDKHATKKQSSSEMKYID</sequence>
<keyword evidence="3" id="KW-1185">Reference proteome</keyword>
<feature type="compositionally biased region" description="Basic and acidic residues" evidence="1">
    <location>
        <begin position="46"/>
        <end position="58"/>
    </location>
</feature>
<name>A0A7X2IXT1_9BACI</name>
<dbReference type="AlphaFoldDB" id="A0A7X2IXT1"/>
<evidence type="ECO:0000256" key="1">
    <source>
        <dbReference type="SAM" id="MobiDB-lite"/>
    </source>
</evidence>
<comment type="caution">
    <text evidence="2">The sequence shown here is derived from an EMBL/GenBank/DDBJ whole genome shotgun (WGS) entry which is preliminary data.</text>
</comment>
<dbReference type="EMBL" id="WKKI01000006">
    <property type="protein sequence ID" value="MRX71574.1"/>
    <property type="molecule type" value="Genomic_DNA"/>
</dbReference>
<gene>
    <name evidence="2" type="ORF">GJU40_05210</name>
</gene>